<dbReference type="Proteomes" id="UP001295463">
    <property type="component" value="Chromosome"/>
</dbReference>
<dbReference type="EMBL" id="OW150024">
    <property type="protein sequence ID" value="CAH2029862.1"/>
    <property type="molecule type" value="Genomic_DNA"/>
</dbReference>
<protein>
    <submittedName>
        <fullName evidence="1">Thiamine biosynthesis protein ThiS</fullName>
    </submittedName>
</protein>
<evidence type="ECO:0000313" key="2">
    <source>
        <dbReference type="Proteomes" id="UP001295463"/>
    </source>
</evidence>
<dbReference type="NCBIfam" id="TIGR01683">
    <property type="entry name" value="thiS"/>
    <property type="match status" value="1"/>
</dbReference>
<dbReference type="InterPro" id="IPR003749">
    <property type="entry name" value="ThiS/MoaD-like"/>
</dbReference>
<dbReference type="Gene3D" id="3.10.20.30">
    <property type="match status" value="1"/>
</dbReference>
<dbReference type="Pfam" id="PF02597">
    <property type="entry name" value="ThiS"/>
    <property type="match status" value="1"/>
</dbReference>
<reference evidence="1 2" key="1">
    <citation type="submission" date="2022-03" db="EMBL/GenBank/DDBJ databases">
        <authorList>
            <person name="Koch H."/>
        </authorList>
    </citation>
    <scope>NUCLEOTIDE SEQUENCE [LARGE SCALE GENOMIC DNA]</scope>
    <source>
        <strain evidence="1 2">G1</strain>
    </source>
</reference>
<dbReference type="InterPro" id="IPR010035">
    <property type="entry name" value="Thi_S"/>
</dbReference>
<sequence length="66" mass="7184">MQLIVNGESRSAAEGTTVRSLLDELQIPVVRVAVEVNLEIVPKAAYDQHTLQDNDKIEIVHFVGGG</sequence>
<dbReference type="RefSeq" id="WP_305730842.1">
    <property type="nucleotide sequence ID" value="NZ_OW150024.1"/>
</dbReference>
<dbReference type="SUPFAM" id="SSF54285">
    <property type="entry name" value="MoaD/ThiS"/>
    <property type="match status" value="1"/>
</dbReference>
<dbReference type="PANTHER" id="PTHR34472:SF1">
    <property type="entry name" value="SULFUR CARRIER PROTEIN THIS"/>
    <property type="match status" value="1"/>
</dbReference>
<organism evidence="1 2">
    <name type="scientific">Trichlorobacter ammonificans</name>
    <dbReference type="NCBI Taxonomy" id="2916410"/>
    <lineage>
        <taxon>Bacteria</taxon>
        <taxon>Pseudomonadati</taxon>
        <taxon>Thermodesulfobacteriota</taxon>
        <taxon>Desulfuromonadia</taxon>
        <taxon>Geobacterales</taxon>
        <taxon>Geobacteraceae</taxon>
        <taxon>Trichlorobacter</taxon>
    </lineage>
</organism>
<evidence type="ECO:0000313" key="1">
    <source>
        <dbReference type="EMBL" id="CAH2029862.1"/>
    </source>
</evidence>
<accession>A0ABN8HIP0</accession>
<name>A0ABN8HIP0_9BACT</name>
<keyword evidence="2" id="KW-1185">Reference proteome</keyword>
<gene>
    <name evidence="1" type="ORF">GEAMG1_0040</name>
</gene>
<dbReference type="PANTHER" id="PTHR34472">
    <property type="entry name" value="SULFUR CARRIER PROTEIN THIS"/>
    <property type="match status" value="1"/>
</dbReference>
<dbReference type="CDD" id="cd00565">
    <property type="entry name" value="Ubl_ThiS"/>
    <property type="match status" value="1"/>
</dbReference>
<dbReference type="InterPro" id="IPR012675">
    <property type="entry name" value="Beta-grasp_dom_sf"/>
</dbReference>
<dbReference type="InterPro" id="IPR016155">
    <property type="entry name" value="Mopterin_synth/thiamin_S_b"/>
</dbReference>
<proteinExistence type="predicted"/>